<keyword evidence="10" id="KW-1185">Reference proteome</keyword>
<feature type="transmembrane region" description="Helical" evidence="7">
    <location>
        <begin position="139"/>
        <end position="156"/>
    </location>
</feature>
<evidence type="ECO:0000256" key="4">
    <source>
        <dbReference type="ARBA" id="ARBA00022989"/>
    </source>
</evidence>
<keyword evidence="4 7" id="KW-1133">Transmembrane helix</keyword>
<dbReference type="GO" id="GO:0022857">
    <property type="term" value="F:transmembrane transporter activity"/>
    <property type="evidence" value="ECO:0007669"/>
    <property type="project" value="InterPro"/>
</dbReference>
<feature type="transmembrane region" description="Helical" evidence="7">
    <location>
        <begin position="111"/>
        <end position="133"/>
    </location>
</feature>
<evidence type="ECO:0000256" key="2">
    <source>
        <dbReference type="ARBA" id="ARBA00022475"/>
    </source>
</evidence>
<reference evidence="9 10" key="1">
    <citation type="journal article" date="2015" name="Genome Announc.">
        <title>Expanding the biotechnology potential of lactobacilli through comparative genomics of 213 strains and associated genera.</title>
        <authorList>
            <person name="Sun Z."/>
            <person name="Harris H.M."/>
            <person name="McCann A."/>
            <person name="Guo C."/>
            <person name="Argimon S."/>
            <person name="Zhang W."/>
            <person name="Yang X."/>
            <person name="Jeffery I.B."/>
            <person name="Cooney J.C."/>
            <person name="Kagawa T.F."/>
            <person name="Liu W."/>
            <person name="Song Y."/>
            <person name="Salvetti E."/>
            <person name="Wrobel A."/>
            <person name="Rasinkangas P."/>
            <person name="Parkhill J."/>
            <person name="Rea M.C."/>
            <person name="O'Sullivan O."/>
            <person name="Ritari J."/>
            <person name="Douillard F.P."/>
            <person name="Paul Ross R."/>
            <person name="Yang R."/>
            <person name="Briner A.E."/>
            <person name="Felis G.E."/>
            <person name="de Vos W.M."/>
            <person name="Barrangou R."/>
            <person name="Klaenhammer T.R."/>
            <person name="Caufield P.W."/>
            <person name="Cui Y."/>
            <person name="Zhang H."/>
            <person name="O'Toole P.W."/>
        </authorList>
    </citation>
    <scope>NUCLEOTIDE SEQUENCE [LARGE SCALE GENOMIC DNA]</scope>
    <source>
        <strain evidence="9 10">DSM 23026</strain>
    </source>
</reference>
<dbReference type="OrthoDB" id="9813917at2"/>
<dbReference type="PATRIC" id="fig|480391.4.peg.791"/>
<dbReference type="AlphaFoldDB" id="A0A0R2NJ82"/>
<evidence type="ECO:0000313" key="10">
    <source>
        <dbReference type="Proteomes" id="UP000051249"/>
    </source>
</evidence>
<keyword evidence="3 7" id="KW-0812">Transmembrane</keyword>
<evidence type="ECO:0000256" key="3">
    <source>
        <dbReference type="ARBA" id="ARBA00022692"/>
    </source>
</evidence>
<comment type="caution">
    <text evidence="9">The sequence shown here is derived from an EMBL/GenBank/DDBJ whole genome shotgun (WGS) entry which is preliminary data.</text>
</comment>
<dbReference type="GO" id="GO:0005886">
    <property type="term" value="C:plasma membrane"/>
    <property type="evidence" value="ECO:0007669"/>
    <property type="project" value="UniProtKB-SubCell"/>
</dbReference>
<evidence type="ECO:0000256" key="7">
    <source>
        <dbReference type="SAM" id="Phobius"/>
    </source>
</evidence>
<keyword evidence="2" id="KW-1003">Cell membrane</keyword>
<gene>
    <name evidence="9" type="ORF">IV88_GL000780</name>
</gene>
<keyword evidence="5 7" id="KW-0472">Membrane</keyword>
<evidence type="ECO:0000256" key="1">
    <source>
        <dbReference type="ARBA" id="ARBA00004651"/>
    </source>
</evidence>
<organism evidence="9 10">
    <name type="scientific">Pediococcus argentinicus</name>
    <dbReference type="NCBI Taxonomy" id="480391"/>
    <lineage>
        <taxon>Bacteria</taxon>
        <taxon>Bacillati</taxon>
        <taxon>Bacillota</taxon>
        <taxon>Bacilli</taxon>
        <taxon>Lactobacillales</taxon>
        <taxon>Lactobacillaceae</taxon>
        <taxon>Pediococcus</taxon>
    </lineage>
</organism>
<dbReference type="EMBL" id="JQCQ01000024">
    <property type="protein sequence ID" value="KRO24651.1"/>
    <property type="molecule type" value="Genomic_DNA"/>
</dbReference>
<comment type="subcellular location">
    <subcellularLocation>
        <location evidence="1">Cell membrane</location>
        <topology evidence="1">Multi-pass membrane protein</topology>
    </subcellularLocation>
</comment>
<evidence type="ECO:0000256" key="5">
    <source>
        <dbReference type="ARBA" id="ARBA00023136"/>
    </source>
</evidence>
<dbReference type="InterPro" id="IPR050539">
    <property type="entry name" value="ThrE_Dicarb/AminoAcid_Exp"/>
</dbReference>
<name>A0A0R2NJ82_9LACO</name>
<comment type="similarity">
    <text evidence="6">Belongs to the ThrE exporter (TC 2.A.79) family.</text>
</comment>
<proteinExistence type="inferred from homology"/>
<evidence type="ECO:0000259" key="8">
    <source>
        <dbReference type="Pfam" id="PF06738"/>
    </source>
</evidence>
<feature type="domain" description="Threonine/serine exporter-like N-terminal" evidence="8">
    <location>
        <begin position="9"/>
        <end position="246"/>
    </location>
</feature>
<evidence type="ECO:0000313" key="9">
    <source>
        <dbReference type="EMBL" id="KRO24651.1"/>
    </source>
</evidence>
<sequence>MANVNKVIDTCLLAGKIMIENGSEMARAEDTMKRIAQNSGVSNLKIFATVTGLIVSIPETPSAQIENIDRRAIDLEKVSAVNTYSRQYAEQRINLIQFYEKLMTLDDATPFFPFWLQTLGAAIVSGPLMAVFSGNMKDLLITMLIGGLGFSIFYFINRILNIKFISEFIASLVIGFVAVFAVRAGLGHSIDDIIIGSVMPLVPGVPLTNAVRDVLKGHLVSGPARGVEAILSACAIGFGIAFVFRFV</sequence>
<dbReference type="RefSeq" id="WP_057799878.1">
    <property type="nucleotide sequence ID" value="NZ_BJZZ01000023.1"/>
</dbReference>
<feature type="transmembrane region" description="Helical" evidence="7">
    <location>
        <begin position="227"/>
        <end position="246"/>
    </location>
</feature>
<dbReference type="Proteomes" id="UP000051249">
    <property type="component" value="Unassembled WGS sequence"/>
</dbReference>
<dbReference type="InterPro" id="IPR010619">
    <property type="entry name" value="ThrE-like_N"/>
</dbReference>
<dbReference type="GO" id="GO:0015744">
    <property type="term" value="P:succinate transport"/>
    <property type="evidence" value="ECO:0007669"/>
    <property type="project" value="TreeGrafter"/>
</dbReference>
<feature type="transmembrane region" description="Helical" evidence="7">
    <location>
        <begin position="168"/>
        <end position="187"/>
    </location>
</feature>
<dbReference type="Pfam" id="PF06738">
    <property type="entry name" value="ThrE"/>
    <property type="match status" value="1"/>
</dbReference>
<dbReference type="PANTHER" id="PTHR34390">
    <property type="entry name" value="UPF0442 PROTEIN YJJB-RELATED"/>
    <property type="match status" value="1"/>
</dbReference>
<accession>A0A0R2NJ82</accession>
<evidence type="ECO:0000256" key="6">
    <source>
        <dbReference type="ARBA" id="ARBA00034125"/>
    </source>
</evidence>
<dbReference type="PANTHER" id="PTHR34390:SF2">
    <property type="entry name" value="SUCCINATE TRANSPORTER SUBUNIT YJJP-RELATED"/>
    <property type="match status" value="1"/>
</dbReference>
<protein>
    <recommendedName>
        <fullName evidence="8">Threonine/serine exporter-like N-terminal domain-containing protein</fullName>
    </recommendedName>
</protein>